<gene>
    <name evidence="3" type="ORF">OBE_04297</name>
</gene>
<name>K1UDU4_9ZZZZ</name>
<dbReference type="Gene3D" id="3.40.50.2300">
    <property type="match status" value="1"/>
</dbReference>
<dbReference type="PROSITE" id="PS50110">
    <property type="entry name" value="RESPONSE_REGULATORY"/>
    <property type="match status" value="1"/>
</dbReference>
<proteinExistence type="predicted"/>
<evidence type="ECO:0000259" key="2">
    <source>
        <dbReference type="PROSITE" id="PS50887"/>
    </source>
</evidence>
<dbReference type="InterPro" id="IPR029787">
    <property type="entry name" value="Nucleotide_cyclase"/>
</dbReference>
<dbReference type="InterPro" id="IPR011006">
    <property type="entry name" value="CheY-like_superfamily"/>
</dbReference>
<dbReference type="EMBL" id="AJWZ01002907">
    <property type="protein sequence ID" value="EKC69671.1"/>
    <property type="molecule type" value="Genomic_DNA"/>
</dbReference>
<dbReference type="CDD" id="cd01949">
    <property type="entry name" value="GGDEF"/>
    <property type="match status" value="1"/>
</dbReference>
<feature type="non-terminal residue" evidence="3">
    <location>
        <position position="214"/>
    </location>
</feature>
<reference evidence="3" key="1">
    <citation type="journal article" date="2013" name="Environ. Microbiol.">
        <title>Microbiota from the distal guts of lean and obese adolescents exhibit partial functional redundancy besides clear differences in community structure.</title>
        <authorList>
            <person name="Ferrer M."/>
            <person name="Ruiz A."/>
            <person name="Lanza F."/>
            <person name="Haange S.B."/>
            <person name="Oberbach A."/>
            <person name="Till H."/>
            <person name="Bargiela R."/>
            <person name="Campoy C."/>
            <person name="Segura M.T."/>
            <person name="Richter M."/>
            <person name="von Bergen M."/>
            <person name="Seifert J."/>
            <person name="Suarez A."/>
        </authorList>
    </citation>
    <scope>NUCLEOTIDE SEQUENCE</scope>
</reference>
<protein>
    <submittedName>
        <fullName evidence="3">Response regulator receiver modulated diguanylate cyclase</fullName>
    </submittedName>
</protein>
<comment type="caution">
    <text evidence="3">The sequence shown here is derived from an EMBL/GenBank/DDBJ whole genome shotgun (WGS) entry which is preliminary data.</text>
</comment>
<feature type="domain" description="GGDEF" evidence="2">
    <location>
        <begin position="145"/>
        <end position="214"/>
    </location>
</feature>
<dbReference type="PROSITE" id="PS50887">
    <property type="entry name" value="GGDEF"/>
    <property type="match status" value="1"/>
</dbReference>
<evidence type="ECO:0000313" key="3">
    <source>
        <dbReference type="EMBL" id="EKC69671.1"/>
    </source>
</evidence>
<dbReference type="GO" id="GO:0005886">
    <property type="term" value="C:plasma membrane"/>
    <property type="evidence" value="ECO:0007669"/>
    <property type="project" value="TreeGrafter"/>
</dbReference>
<evidence type="ECO:0000259" key="1">
    <source>
        <dbReference type="PROSITE" id="PS50110"/>
    </source>
</evidence>
<dbReference type="SUPFAM" id="SSF55073">
    <property type="entry name" value="Nucleotide cyclase"/>
    <property type="match status" value="1"/>
</dbReference>
<dbReference type="GO" id="GO:1902201">
    <property type="term" value="P:negative regulation of bacterial-type flagellum-dependent cell motility"/>
    <property type="evidence" value="ECO:0007669"/>
    <property type="project" value="TreeGrafter"/>
</dbReference>
<dbReference type="Pfam" id="PF00990">
    <property type="entry name" value="GGDEF"/>
    <property type="match status" value="1"/>
</dbReference>
<dbReference type="GO" id="GO:0000160">
    <property type="term" value="P:phosphorelay signal transduction system"/>
    <property type="evidence" value="ECO:0007669"/>
    <property type="project" value="InterPro"/>
</dbReference>
<feature type="domain" description="Response regulatory" evidence="1">
    <location>
        <begin position="1"/>
        <end position="112"/>
    </location>
</feature>
<accession>K1UDU4</accession>
<dbReference type="InterPro" id="IPR050469">
    <property type="entry name" value="Diguanylate_Cyclase"/>
</dbReference>
<dbReference type="InterPro" id="IPR043128">
    <property type="entry name" value="Rev_trsase/Diguanyl_cyclase"/>
</dbReference>
<dbReference type="GO" id="GO:0043709">
    <property type="term" value="P:cell adhesion involved in single-species biofilm formation"/>
    <property type="evidence" value="ECO:0007669"/>
    <property type="project" value="TreeGrafter"/>
</dbReference>
<organism evidence="3">
    <name type="scientific">human gut metagenome</name>
    <dbReference type="NCBI Taxonomy" id="408170"/>
    <lineage>
        <taxon>unclassified sequences</taxon>
        <taxon>metagenomes</taxon>
        <taxon>organismal metagenomes</taxon>
    </lineage>
</organism>
<dbReference type="GO" id="GO:0052621">
    <property type="term" value="F:diguanylate cyclase activity"/>
    <property type="evidence" value="ECO:0007669"/>
    <property type="project" value="TreeGrafter"/>
</dbReference>
<dbReference type="InterPro" id="IPR000160">
    <property type="entry name" value="GGDEF_dom"/>
</dbReference>
<sequence>MDDDENLKNKLNEEFKKDDNYKFKQIRTEEIDVALKDIPALIIVNEDTISEKATEVCHKIRNNDDNSITPVIVVTSEYEREHKLEILKAAATYYIKNPLDYEYLYYTITNIINLLYINRKVSPLTNLPGNVQIQAEMKKRLLKKQFFVMLYIDLDNFKAYNDVYGFSNGDEIIKFTARTISRNVHSKCEDNNFVGHIGGDDFIAIVEDEDYERI</sequence>
<dbReference type="InterPro" id="IPR001789">
    <property type="entry name" value="Sig_transdc_resp-reg_receiver"/>
</dbReference>
<dbReference type="SUPFAM" id="SSF52172">
    <property type="entry name" value="CheY-like"/>
    <property type="match status" value="1"/>
</dbReference>
<dbReference type="PANTHER" id="PTHR45138:SF25">
    <property type="entry name" value="GGDEF DOMAIN PROTEIN"/>
    <property type="match status" value="1"/>
</dbReference>
<dbReference type="Gene3D" id="3.30.70.270">
    <property type="match status" value="1"/>
</dbReference>
<dbReference type="NCBIfam" id="TIGR00254">
    <property type="entry name" value="GGDEF"/>
    <property type="match status" value="1"/>
</dbReference>
<dbReference type="AlphaFoldDB" id="K1UDU4"/>
<dbReference type="PANTHER" id="PTHR45138">
    <property type="entry name" value="REGULATORY COMPONENTS OF SENSORY TRANSDUCTION SYSTEM"/>
    <property type="match status" value="1"/>
</dbReference>